<evidence type="ECO:0000256" key="3">
    <source>
        <dbReference type="ARBA" id="ARBA00023015"/>
    </source>
</evidence>
<dbReference type="STRING" id="1344416.A0A139AIY9"/>
<keyword evidence="4" id="KW-0238">DNA-binding</keyword>
<keyword evidence="2" id="KW-0862">Zinc</keyword>
<dbReference type="PANTHER" id="PTHR31313">
    <property type="entry name" value="TY1 ENHANCER ACTIVATOR"/>
    <property type="match status" value="1"/>
</dbReference>
<gene>
    <name evidence="9" type="ORF">M427DRAFT_55785</name>
</gene>
<evidence type="ECO:0000256" key="6">
    <source>
        <dbReference type="ARBA" id="ARBA00023242"/>
    </source>
</evidence>
<dbReference type="Proteomes" id="UP000070544">
    <property type="component" value="Unassembled WGS sequence"/>
</dbReference>
<feature type="domain" description="Xylanolytic transcriptional activator regulatory" evidence="8">
    <location>
        <begin position="216"/>
        <end position="292"/>
    </location>
</feature>
<dbReference type="GO" id="GO:0006351">
    <property type="term" value="P:DNA-templated transcription"/>
    <property type="evidence" value="ECO:0007669"/>
    <property type="project" value="InterPro"/>
</dbReference>
<sequence length="550" mass="61388">MGGRDNIDTLDIAVNEFLDEEEKSSYGGPWTAGSPESAGTAGTPAGVPGTGAGSPPSVTSSKQGLQDLDDDPDVVALTTELERMGMNPGRFSLGVMRRLVPAEEPRLDILALYFDLMLYVIVHPGTFYRTLHCQSPLLINAMYCATLGIARGSPGSPEVAASGDAVTVARSHEGERFFGKARRLLSLALEEPCYGTVIALSLMSIYATGSGRVNTGWMYSGMALRMVIGMRWNEPQTPDAIAKLSPLEYETRKRVWWYCFLFDAAMSVIAGRTSFVNPDEPMIDYPDDELWNSMDDNGTPVLWQLGQKSPVGNALQATHMSMCNREIAKVYHVFARVAKYVRSEKSRRTALGKVDDRLSELGMQLKTLWTEIPERTRREFVPRKSADRRLVHDDVKEFSGNSEFHWMFHCSSIMLHRPERLMQDFVWPTRASFDVCTYSAERITTILTRWLEVEPNLQHMMAAMTYPIFEAGMVHLVNALVSSLIPATSSNEVSTESPSQELMSRSRHYLSITIEALNILRRYFSSAEAYYNVLKTSATQNGLVAEFMTS</sequence>
<dbReference type="InterPro" id="IPR007219">
    <property type="entry name" value="XnlR_reg_dom"/>
</dbReference>
<dbReference type="InterPro" id="IPR051615">
    <property type="entry name" value="Transcr_Regulatory_Elem"/>
</dbReference>
<reference evidence="9 10" key="1">
    <citation type="journal article" date="2015" name="Genome Biol. Evol.">
        <title>Phylogenomic analyses indicate that early fungi evolved digesting cell walls of algal ancestors of land plants.</title>
        <authorList>
            <person name="Chang Y."/>
            <person name="Wang S."/>
            <person name="Sekimoto S."/>
            <person name="Aerts A.L."/>
            <person name="Choi C."/>
            <person name="Clum A."/>
            <person name="LaButti K.M."/>
            <person name="Lindquist E.A."/>
            <person name="Yee Ngan C."/>
            <person name="Ohm R.A."/>
            <person name="Salamov A.A."/>
            <person name="Grigoriev I.V."/>
            <person name="Spatafora J.W."/>
            <person name="Berbee M.L."/>
        </authorList>
    </citation>
    <scope>NUCLEOTIDE SEQUENCE [LARGE SCALE GENOMIC DNA]</scope>
    <source>
        <strain evidence="9 10">JEL478</strain>
    </source>
</reference>
<evidence type="ECO:0000256" key="4">
    <source>
        <dbReference type="ARBA" id="ARBA00023125"/>
    </source>
</evidence>
<dbReference type="SMART" id="SM00906">
    <property type="entry name" value="Fungal_trans"/>
    <property type="match status" value="1"/>
</dbReference>
<organism evidence="9 10">
    <name type="scientific">Gonapodya prolifera (strain JEL478)</name>
    <name type="common">Monoblepharis prolifera</name>
    <dbReference type="NCBI Taxonomy" id="1344416"/>
    <lineage>
        <taxon>Eukaryota</taxon>
        <taxon>Fungi</taxon>
        <taxon>Fungi incertae sedis</taxon>
        <taxon>Chytridiomycota</taxon>
        <taxon>Chytridiomycota incertae sedis</taxon>
        <taxon>Monoblepharidomycetes</taxon>
        <taxon>Monoblepharidales</taxon>
        <taxon>Gonapodyaceae</taxon>
        <taxon>Gonapodya</taxon>
    </lineage>
</organism>
<protein>
    <recommendedName>
        <fullName evidence="8">Xylanolytic transcriptional activator regulatory domain-containing protein</fullName>
    </recommendedName>
</protein>
<dbReference type="OrthoDB" id="2123952at2759"/>
<dbReference type="PANTHER" id="PTHR31313:SF81">
    <property type="entry name" value="TY1 ENHANCER ACTIVATOR"/>
    <property type="match status" value="1"/>
</dbReference>
<evidence type="ECO:0000256" key="2">
    <source>
        <dbReference type="ARBA" id="ARBA00022833"/>
    </source>
</evidence>
<proteinExistence type="predicted"/>
<dbReference type="AlphaFoldDB" id="A0A139AIY9"/>
<feature type="compositionally biased region" description="Low complexity" evidence="7">
    <location>
        <begin position="37"/>
        <end position="60"/>
    </location>
</feature>
<accession>A0A139AIY9</accession>
<evidence type="ECO:0000313" key="10">
    <source>
        <dbReference type="Proteomes" id="UP000070544"/>
    </source>
</evidence>
<keyword evidence="1" id="KW-0479">Metal-binding</keyword>
<keyword evidence="5" id="KW-0804">Transcription</keyword>
<dbReference type="GO" id="GO:0008270">
    <property type="term" value="F:zinc ion binding"/>
    <property type="evidence" value="ECO:0007669"/>
    <property type="project" value="InterPro"/>
</dbReference>
<feature type="region of interest" description="Disordered" evidence="7">
    <location>
        <begin position="21"/>
        <end position="71"/>
    </location>
</feature>
<evidence type="ECO:0000313" key="9">
    <source>
        <dbReference type="EMBL" id="KXS16365.1"/>
    </source>
</evidence>
<keyword evidence="3" id="KW-0805">Transcription regulation</keyword>
<dbReference type="Pfam" id="PF04082">
    <property type="entry name" value="Fungal_trans"/>
    <property type="match status" value="1"/>
</dbReference>
<evidence type="ECO:0000256" key="7">
    <source>
        <dbReference type="SAM" id="MobiDB-lite"/>
    </source>
</evidence>
<evidence type="ECO:0000256" key="5">
    <source>
        <dbReference type="ARBA" id="ARBA00023163"/>
    </source>
</evidence>
<keyword evidence="10" id="KW-1185">Reference proteome</keyword>
<dbReference type="EMBL" id="KQ965754">
    <property type="protein sequence ID" value="KXS16365.1"/>
    <property type="molecule type" value="Genomic_DNA"/>
</dbReference>
<evidence type="ECO:0000259" key="8">
    <source>
        <dbReference type="SMART" id="SM00906"/>
    </source>
</evidence>
<dbReference type="CDD" id="cd12148">
    <property type="entry name" value="fungal_TF_MHR"/>
    <property type="match status" value="1"/>
</dbReference>
<dbReference type="GO" id="GO:0003677">
    <property type="term" value="F:DNA binding"/>
    <property type="evidence" value="ECO:0007669"/>
    <property type="project" value="UniProtKB-KW"/>
</dbReference>
<evidence type="ECO:0000256" key="1">
    <source>
        <dbReference type="ARBA" id="ARBA00022723"/>
    </source>
</evidence>
<keyword evidence="6" id="KW-0539">Nucleus</keyword>
<name>A0A139AIY9_GONPJ</name>